<protein>
    <submittedName>
        <fullName evidence="2">Uncharacterized protein</fullName>
    </submittedName>
</protein>
<keyword evidence="1" id="KW-0812">Transmembrane</keyword>
<proteinExistence type="predicted"/>
<accession>A0A2G9HE57</accession>
<evidence type="ECO:0000313" key="3">
    <source>
        <dbReference type="Proteomes" id="UP000231279"/>
    </source>
</evidence>
<dbReference type="AlphaFoldDB" id="A0A2G9HE57"/>
<gene>
    <name evidence="2" type="ORF">CDL12_11558</name>
</gene>
<name>A0A2G9HE57_9LAMI</name>
<dbReference type="EMBL" id="NKXS01002015">
    <property type="protein sequence ID" value="PIN15806.1"/>
    <property type="molecule type" value="Genomic_DNA"/>
</dbReference>
<keyword evidence="3" id="KW-1185">Reference proteome</keyword>
<keyword evidence="1" id="KW-1133">Transmembrane helix</keyword>
<sequence>MLYDFIAAPSIMLHEFCLIKWLEMNIGLRMEWVIFIYVCTWIMVLCKEELFIIIFLCNLV</sequence>
<evidence type="ECO:0000313" key="2">
    <source>
        <dbReference type="EMBL" id="PIN15806.1"/>
    </source>
</evidence>
<reference evidence="3" key="1">
    <citation type="journal article" date="2018" name="Gigascience">
        <title>Genome assembly of the Pink Ipe (Handroanthus impetiginosus, Bignoniaceae), a highly valued, ecologically keystone Neotropical timber forest tree.</title>
        <authorList>
            <person name="Silva-Junior O.B."/>
            <person name="Grattapaglia D."/>
            <person name="Novaes E."/>
            <person name="Collevatti R.G."/>
        </authorList>
    </citation>
    <scope>NUCLEOTIDE SEQUENCE [LARGE SCALE GENOMIC DNA]</scope>
    <source>
        <strain evidence="3">cv. UFG-1</strain>
    </source>
</reference>
<keyword evidence="1" id="KW-0472">Membrane</keyword>
<dbReference type="Proteomes" id="UP000231279">
    <property type="component" value="Unassembled WGS sequence"/>
</dbReference>
<organism evidence="2 3">
    <name type="scientific">Handroanthus impetiginosus</name>
    <dbReference type="NCBI Taxonomy" id="429701"/>
    <lineage>
        <taxon>Eukaryota</taxon>
        <taxon>Viridiplantae</taxon>
        <taxon>Streptophyta</taxon>
        <taxon>Embryophyta</taxon>
        <taxon>Tracheophyta</taxon>
        <taxon>Spermatophyta</taxon>
        <taxon>Magnoliopsida</taxon>
        <taxon>eudicotyledons</taxon>
        <taxon>Gunneridae</taxon>
        <taxon>Pentapetalae</taxon>
        <taxon>asterids</taxon>
        <taxon>lamiids</taxon>
        <taxon>Lamiales</taxon>
        <taxon>Bignoniaceae</taxon>
        <taxon>Crescentiina</taxon>
        <taxon>Tabebuia alliance</taxon>
        <taxon>Handroanthus</taxon>
    </lineage>
</organism>
<feature type="transmembrane region" description="Helical" evidence="1">
    <location>
        <begin position="34"/>
        <end position="56"/>
    </location>
</feature>
<comment type="caution">
    <text evidence="2">The sequence shown here is derived from an EMBL/GenBank/DDBJ whole genome shotgun (WGS) entry which is preliminary data.</text>
</comment>
<evidence type="ECO:0000256" key="1">
    <source>
        <dbReference type="SAM" id="Phobius"/>
    </source>
</evidence>